<evidence type="ECO:0000313" key="4">
    <source>
        <dbReference type="EMBL" id="WZN66442.1"/>
    </source>
</evidence>
<keyword evidence="2" id="KW-0732">Signal</keyword>
<dbReference type="Gene3D" id="2.30.180.10">
    <property type="entry name" value="FAS1 domain"/>
    <property type="match status" value="1"/>
</dbReference>
<dbReference type="Gene3D" id="2.60.40.1260">
    <property type="entry name" value="Lamin Tail domain"/>
    <property type="match status" value="1"/>
</dbReference>
<dbReference type="Proteomes" id="UP001472866">
    <property type="component" value="Chromosome 15"/>
</dbReference>
<gene>
    <name evidence="4" type="ORF">HKI87_15g80090</name>
</gene>
<dbReference type="SUPFAM" id="SSF74853">
    <property type="entry name" value="Lamin A/C globular tail domain"/>
    <property type="match status" value="1"/>
</dbReference>
<evidence type="ECO:0000259" key="3">
    <source>
        <dbReference type="PROSITE" id="PS51841"/>
    </source>
</evidence>
<keyword evidence="5" id="KW-1185">Reference proteome</keyword>
<dbReference type="AlphaFoldDB" id="A0AAX4PJ63"/>
<evidence type="ECO:0000256" key="2">
    <source>
        <dbReference type="SAM" id="SignalP"/>
    </source>
</evidence>
<accession>A0AAX4PJ63</accession>
<sequence length="498" mass="55294">MSLLRHATTALVVSAMLASSGGVAKAQATELPPWLAGQANETATEDTVDSKTKSQANLPGWKKDRIEQAALFKETPADVVISAVLAEPIGRQREFVQLKNLGGQTQDLEGWKLTLTNGDEEEESFVFGNGKDGCPSKIDPLDSLLVLKKSPDNPCGFEFKMGPSENLVLFEAGADAEGVDSMTWGNVGQGIVLYRSSDDSYEKAPQNVEGDALNTLQRLGGFNNMITFLRHFGLDNILEGRGVRRTDKWHNKIVREMDYDIPYTLFAIKDEHWEKLFKDMAGEWAPPLTAPELLEIDDALVFDIITFLMVQESWNSRSLNLKMGGKTSMAFPTAHPDRKAVLQLDDSGTIRLNYDCVDSPSPDEFGCAIQRGWGKCQEDWMNDNGFFSGRPLGYCEYECEKCYCDPLEDNCAKTVITDVTASSGKKGIVHVIDRLIEAPPIMPEWVAMDENGNPIEKKKVEKKKEKKKKEEEKKSSSSGGSSGGSRRTYGYYNPWWGK</sequence>
<dbReference type="EMBL" id="CP151515">
    <property type="protein sequence ID" value="WZN66442.1"/>
    <property type="molecule type" value="Genomic_DNA"/>
</dbReference>
<name>A0AAX4PJ63_9CHLO</name>
<feature type="signal peptide" evidence="2">
    <location>
        <begin position="1"/>
        <end position="28"/>
    </location>
</feature>
<feature type="domain" description="LTD" evidence="3">
    <location>
        <begin position="74"/>
        <end position="186"/>
    </location>
</feature>
<evidence type="ECO:0000313" key="5">
    <source>
        <dbReference type="Proteomes" id="UP001472866"/>
    </source>
</evidence>
<dbReference type="InterPro" id="IPR036378">
    <property type="entry name" value="FAS1_dom_sf"/>
</dbReference>
<protein>
    <submittedName>
        <fullName evidence="4">LTD domain-containing protein</fullName>
    </submittedName>
</protein>
<dbReference type="InterPro" id="IPR036415">
    <property type="entry name" value="Lamin_tail_dom_sf"/>
</dbReference>
<evidence type="ECO:0000256" key="1">
    <source>
        <dbReference type="SAM" id="MobiDB-lite"/>
    </source>
</evidence>
<feature type="chain" id="PRO_5043713494" evidence="2">
    <location>
        <begin position="29"/>
        <end position="498"/>
    </location>
</feature>
<reference evidence="4 5" key="1">
    <citation type="submission" date="2024-03" db="EMBL/GenBank/DDBJ databases">
        <title>Complete genome sequence of the green alga Chloropicon roscoffensis RCC1871.</title>
        <authorList>
            <person name="Lemieux C."/>
            <person name="Pombert J.-F."/>
            <person name="Otis C."/>
            <person name="Turmel M."/>
        </authorList>
    </citation>
    <scope>NUCLEOTIDE SEQUENCE [LARGE SCALE GENOMIC DNA]</scope>
    <source>
        <strain evidence="4 5">RCC1871</strain>
    </source>
</reference>
<dbReference type="InterPro" id="IPR001322">
    <property type="entry name" value="Lamin_tail_dom"/>
</dbReference>
<proteinExistence type="predicted"/>
<feature type="compositionally biased region" description="Basic and acidic residues" evidence="1">
    <location>
        <begin position="455"/>
        <end position="475"/>
    </location>
</feature>
<dbReference type="Pfam" id="PF00932">
    <property type="entry name" value="LTD"/>
    <property type="match status" value="1"/>
</dbReference>
<dbReference type="PROSITE" id="PS51841">
    <property type="entry name" value="LTD"/>
    <property type="match status" value="1"/>
</dbReference>
<organism evidence="4 5">
    <name type="scientific">Chloropicon roscoffensis</name>
    <dbReference type="NCBI Taxonomy" id="1461544"/>
    <lineage>
        <taxon>Eukaryota</taxon>
        <taxon>Viridiplantae</taxon>
        <taxon>Chlorophyta</taxon>
        <taxon>Chloropicophyceae</taxon>
        <taxon>Chloropicales</taxon>
        <taxon>Chloropicaceae</taxon>
        <taxon>Chloropicon</taxon>
    </lineage>
</organism>
<feature type="region of interest" description="Disordered" evidence="1">
    <location>
        <begin position="447"/>
        <end position="498"/>
    </location>
</feature>